<dbReference type="PANTHER" id="PTHR30477:SF8">
    <property type="entry name" value="METAL TRANSPORT SYSTEM MEMBRANE PROTEIN CT_070-RELATED"/>
    <property type="match status" value="1"/>
</dbReference>
<dbReference type="SUPFAM" id="SSF81345">
    <property type="entry name" value="ABC transporter involved in vitamin B12 uptake, BtuC"/>
    <property type="match status" value="1"/>
</dbReference>
<reference evidence="11 12" key="1">
    <citation type="submission" date="2021-03" db="EMBL/GenBank/DDBJ databases">
        <title>Sequencing the genomes of 1000 actinobacteria strains.</title>
        <authorList>
            <person name="Klenk H.-P."/>
        </authorList>
    </citation>
    <scope>NUCLEOTIDE SEQUENCE [LARGE SCALE GENOMIC DNA]</scope>
    <source>
        <strain evidence="11 12">DSM 44506</strain>
    </source>
</reference>
<keyword evidence="7 10" id="KW-0472">Membrane</keyword>
<feature type="transmembrane region" description="Helical" evidence="10">
    <location>
        <begin position="59"/>
        <end position="79"/>
    </location>
</feature>
<evidence type="ECO:0000256" key="1">
    <source>
        <dbReference type="ARBA" id="ARBA00004651"/>
    </source>
</evidence>
<evidence type="ECO:0000256" key="2">
    <source>
        <dbReference type="ARBA" id="ARBA00008034"/>
    </source>
</evidence>
<dbReference type="EMBL" id="JAGINY010000001">
    <property type="protein sequence ID" value="MBP2331880.1"/>
    <property type="molecule type" value="Genomic_DNA"/>
</dbReference>
<feature type="transmembrane region" description="Helical" evidence="10">
    <location>
        <begin position="33"/>
        <end position="52"/>
    </location>
</feature>
<gene>
    <name evidence="11" type="ORF">JOF33_000579</name>
</gene>
<keyword evidence="12" id="KW-1185">Reference proteome</keyword>
<dbReference type="InterPro" id="IPR037294">
    <property type="entry name" value="ABC_BtuC-like"/>
</dbReference>
<evidence type="ECO:0000256" key="10">
    <source>
        <dbReference type="SAM" id="Phobius"/>
    </source>
</evidence>
<keyword evidence="6 10" id="KW-1133">Transmembrane helix</keyword>
<feature type="transmembrane region" description="Helical" evidence="10">
    <location>
        <begin position="91"/>
        <end position="110"/>
    </location>
</feature>
<evidence type="ECO:0000256" key="7">
    <source>
        <dbReference type="ARBA" id="ARBA00023136"/>
    </source>
</evidence>
<proteinExistence type="inferred from homology"/>
<feature type="region of interest" description="Disordered" evidence="9">
    <location>
        <begin position="284"/>
        <end position="304"/>
    </location>
</feature>
<dbReference type="Proteomes" id="UP001519305">
    <property type="component" value="Unassembled WGS sequence"/>
</dbReference>
<dbReference type="Pfam" id="PF00950">
    <property type="entry name" value="ABC-3"/>
    <property type="match status" value="1"/>
</dbReference>
<protein>
    <submittedName>
        <fullName evidence="11">Manganese/zinc/iron transport system permease protein</fullName>
    </submittedName>
</protein>
<evidence type="ECO:0000256" key="9">
    <source>
        <dbReference type="SAM" id="MobiDB-lite"/>
    </source>
</evidence>
<comment type="caution">
    <text evidence="11">The sequence shown here is derived from an EMBL/GenBank/DDBJ whole genome shotgun (WGS) entry which is preliminary data.</text>
</comment>
<evidence type="ECO:0000256" key="3">
    <source>
        <dbReference type="ARBA" id="ARBA00022448"/>
    </source>
</evidence>
<accession>A0ABS4U6N6</accession>
<organism evidence="11 12">
    <name type="scientific">Corynebacterium freneyi</name>
    <dbReference type="NCBI Taxonomy" id="134034"/>
    <lineage>
        <taxon>Bacteria</taxon>
        <taxon>Bacillati</taxon>
        <taxon>Actinomycetota</taxon>
        <taxon>Actinomycetes</taxon>
        <taxon>Mycobacteriales</taxon>
        <taxon>Corynebacteriaceae</taxon>
        <taxon>Corynebacterium</taxon>
    </lineage>
</organism>
<feature type="transmembrane region" description="Helical" evidence="10">
    <location>
        <begin position="254"/>
        <end position="274"/>
    </location>
</feature>
<keyword evidence="5 8" id="KW-0812">Transmembrane</keyword>
<dbReference type="PANTHER" id="PTHR30477">
    <property type="entry name" value="ABC-TRANSPORTER METAL-BINDING PROTEIN"/>
    <property type="match status" value="1"/>
</dbReference>
<evidence type="ECO:0000256" key="8">
    <source>
        <dbReference type="RuleBase" id="RU003943"/>
    </source>
</evidence>
<keyword evidence="3 8" id="KW-0813">Transport</keyword>
<evidence type="ECO:0000256" key="4">
    <source>
        <dbReference type="ARBA" id="ARBA00022475"/>
    </source>
</evidence>
<evidence type="ECO:0000313" key="11">
    <source>
        <dbReference type="EMBL" id="MBP2331880.1"/>
    </source>
</evidence>
<sequence length="304" mass="31616">MSFVTGTLLLAVVTALACALPGVYVVLRRDSMLVDAIAHSVLPGIVVGYFFTRNLDSPWLILGAATAGLIVVLGSQWLTDSGLITGDAPQGLVFPALFSAGVIMVTLNFANVHLDTHAVLVGDLNLAAFRHLTVGGTSIGPEYLYVMLAVLLIDVAFLWAFHRQLTVTTFDGPFAASIGIPVKSVNAAFMFLVSVTVTAAFNAAGAILVIALVVVPAATAHLLTKTLASLFAVTAAVAVGGAVAGFWGAYALDAATSAAMSVCYGAIFIAAHLFTRMRVRRSRRSHRAQSAGSPELTESLSRAA</sequence>
<feature type="compositionally biased region" description="Polar residues" evidence="9">
    <location>
        <begin position="288"/>
        <end position="304"/>
    </location>
</feature>
<feature type="transmembrane region" description="Helical" evidence="10">
    <location>
        <begin position="189"/>
        <end position="215"/>
    </location>
</feature>
<evidence type="ECO:0000256" key="6">
    <source>
        <dbReference type="ARBA" id="ARBA00022989"/>
    </source>
</evidence>
<dbReference type="Gene3D" id="1.10.3470.10">
    <property type="entry name" value="ABC transporter involved in vitamin B12 uptake, BtuC"/>
    <property type="match status" value="1"/>
</dbReference>
<name>A0ABS4U6N6_9CORY</name>
<feature type="transmembrane region" description="Helical" evidence="10">
    <location>
        <begin position="143"/>
        <end position="161"/>
    </location>
</feature>
<feature type="transmembrane region" description="Helical" evidence="10">
    <location>
        <begin position="227"/>
        <end position="248"/>
    </location>
</feature>
<keyword evidence="4" id="KW-1003">Cell membrane</keyword>
<dbReference type="RefSeq" id="WP_209652141.1">
    <property type="nucleotide sequence ID" value="NZ_CP047357.1"/>
</dbReference>
<dbReference type="InterPro" id="IPR001626">
    <property type="entry name" value="ABC_TroCD"/>
</dbReference>
<evidence type="ECO:0000313" key="12">
    <source>
        <dbReference type="Proteomes" id="UP001519305"/>
    </source>
</evidence>
<comment type="subcellular location">
    <subcellularLocation>
        <location evidence="1 8">Cell membrane</location>
        <topology evidence="1 8">Multi-pass membrane protein</topology>
    </subcellularLocation>
</comment>
<comment type="similarity">
    <text evidence="2 8">Belongs to the ABC-3 integral membrane protein family.</text>
</comment>
<evidence type="ECO:0000256" key="5">
    <source>
        <dbReference type="ARBA" id="ARBA00022692"/>
    </source>
</evidence>